<name>A0A0D9ZQV6_9ORYZ</name>
<dbReference type="Gramene" id="OGLUM04G25630.1">
    <property type="protein sequence ID" value="OGLUM04G25630.1"/>
    <property type="gene ID" value="OGLUM04G25630"/>
</dbReference>
<keyword evidence="3" id="KW-1185">Reference proteome</keyword>
<accession>A0A0D9ZQV6</accession>
<reference evidence="2" key="2">
    <citation type="submission" date="2018-05" db="EMBL/GenBank/DDBJ databases">
        <title>OgluRS3 (Oryza glumaepatula Reference Sequence Version 3).</title>
        <authorList>
            <person name="Zhang J."/>
            <person name="Kudrna D."/>
            <person name="Lee S."/>
            <person name="Talag J."/>
            <person name="Welchert J."/>
            <person name="Wing R.A."/>
        </authorList>
    </citation>
    <scope>NUCLEOTIDE SEQUENCE [LARGE SCALE GENOMIC DNA]</scope>
</reference>
<protein>
    <submittedName>
        <fullName evidence="2">Uncharacterized protein</fullName>
    </submittedName>
</protein>
<dbReference type="HOGENOM" id="CLU_2389759_0_0_1"/>
<evidence type="ECO:0000313" key="2">
    <source>
        <dbReference type="EnsemblPlants" id="OGLUM04G25630.1"/>
    </source>
</evidence>
<evidence type="ECO:0000313" key="3">
    <source>
        <dbReference type="Proteomes" id="UP000026961"/>
    </source>
</evidence>
<dbReference type="Proteomes" id="UP000026961">
    <property type="component" value="Chromosome 4"/>
</dbReference>
<evidence type="ECO:0000256" key="1">
    <source>
        <dbReference type="SAM" id="MobiDB-lite"/>
    </source>
</evidence>
<dbReference type="AlphaFoldDB" id="A0A0D9ZQV6"/>
<feature type="region of interest" description="Disordered" evidence="1">
    <location>
        <begin position="1"/>
        <end position="39"/>
    </location>
</feature>
<dbReference type="EnsemblPlants" id="OGLUM04G25630.1">
    <property type="protein sequence ID" value="OGLUM04G25630.1"/>
    <property type="gene ID" value="OGLUM04G25630"/>
</dbReference>
<proteinExistence type="predicted"/>
<organism evidence="2">
    <name type="scientific">Oryza glumipatula</name>
    <dbReference type="NCBI Taxonomy" id="40148"/>
    <lineage>
        <taxon>Eukaryota</taxon>
        <taxon>Viridiplantae</taxon>
        <taxon>Streptophyta</taxon>
        <taxon>Embryophyta</taxon>
        <taxon>Tracheophyta</taxon>
        <taxon>Spermatophyta</taxon>
        <taxon>Magnoliopsida</taxon>
        <taxon>Liliopsida</taxon>
        <taxon>Poales</taxon>
        <taxon>Poaceae</taxon>
        <taxon>BOP clade</taxon>
        <taxon>Oryzoideae</taxon>
        <taxon>Oryzeae</taxon>
        <taxon>Oryzinae</taxon>
        <taxon>Oryza</taxon>
    </lineage>
</organism>
<sequence length="94" mass="10186">MARLTGHRDGGTSPASGDAAMRKRCGRDPAEAAERQAAGACGSTALVEARRLGHHGGSRHGEAEPRRWVGRFRELKGQCLRIWQCPFCGVRSPF</sequence>
<reference evidence="2" key="1">
    <citation type="submission" date="2015-04" db="UniProtKB">
        <authorList>
            <consortium name="EnsemblPlants"/>
        </authorList>
    </citation>
    <scope>IDENTIFICATION</scope>
</reference>
<feature type="compositionally biased region" description="Basic and acidic residues" evidence="1">
    <location>
        <begin position="1"/>
        <end position="10"/>
    </location>
</feature>